<organism evidence="1 2">
    <name type="scientific">Coemansia reversa (strain ATCC 12441 / NRRL 1564)</name>
    <dbReference type="NCBI Taxonomy" id="763665"/>
    <lineage>
        <taxon>Eukaryota</taxon>
        <taxon>Fungi</taxon>
        <taxon>Fungi incertae sedis</taxon>
        <taxon>Zoopagomycota</taxon>
        <taxon>Kickxellomycotina</taxon>
        <taxon>Kickxellomycetes</taxon>
        <taxon>Kickxellales</taxon>
        <taxon>Kickxellaceae</taxon>
        <taxon>Coemansia</taxon>
    </lineage>
</organism>
<evidence type="ECO:0000313" key="1">
    <source>
        <dbReference type="EMBL" id="PIA13153.1"/>
    </source>
</evidence>
<evidence type="ECO:0008006" key="3">
    <source>
        <dbReference type="Google" id="ProtNLM"/>
    </source>
</evidence>
<accession>A0A2G5B2A6</accession>
<gene>
    <name evidence="1" type="ORF">COEREDRAFT_83673</name>
</gene>
<sequence length="57" mass="6379">MAIPNQTEYQLVSQKTGPINNQLVTSCSSTGWLCQDCLNVFYTFEEVVNHPTICPSK</sequence>
<keyword evidence="2" id="KW-1185">Reference proteome</keyword>
<proteinExistence type="predicted"/>
<name>A0A2G5B2A6_COERN</name>
<dbReference type="Proteomes" id="UP000242474">
    <property type="component" value="Unassembled WGS sequence"/>
</dbReference>
<dbReference type="AlphaFoldDB" id="A0A2G5B2A6"/>
<evidence type="ECO:0000313" key="2">
    <source>
        <dbReference type="Proteomes" id="UP000242474"/>
    </source>
</evidence>
<reference evidence="1 2" key="1">
    <citation type="journal article" date="2015" name="Genome Biol. Evol.">
        <title>Phylogenomic analyses indicate that early fungi evolved digesting cell walls of algal ancestors of land plants.</title>
        <authorList>
            <person name="Chang Y."/>
            <person name="Wang S."/>
            <person name="Sekimoto S."/>
            <person name="Aerts A.L."/>
            <person name="Choi C."/>
            <person name="Clum A."/>
            <person name="LaButti K.M."/>
            <person name="Lindquist E.A."/>
            <person name="Yee Ngan C."/>
            <person name="Ohm R.A."/>
            <person name="Salamov A.A."/>
            <person name="Grigoriev I.V."/>
            <person name="Spatafora J.W."/>
            <person name="Berbee M.L."/>
        </authorList>
    </citation>
    <scope>NUCLEOTIDE SEQUENCE [LARGE SCALE GENOMIC DNA]</scope>
    <source>
        <strain evidence="1 2">NRRL 1564</strain>
    </source>
</reference>
<protein>
    <recommendedName>
        <fullName evidence="3">C2H2-type domain-containing protein</fullName>
    </recommendedName>
</protein>
<dbReference type="EMBL" id="KZ303546">
    <property type="protein sequence ID" value="PIA13153.1"/>
    <property type="molecule type" value="Genomic_DNA"/>
</dbReference>